<keyword evidence="5" id="KW-0862">Zinc</keyword>
<feature type="compositionally biased region" description="Basic residues" evidence="8">
    <location>
        <begin position="1"/>
        <end position="12"/>
    </location>
</feature>
<organism evidence="10 11">
    <name type="scientific">Steinernema carpocapsae</name>
    <name type="common">Entomopathogenic nematode</name>
    <dbReference type="NCBI Taxonomy" id="34508"/>
    <lineage>
        <taxon>Eukaryota</taxon>
        <taxon>Metazoa</taxon>
        <taxon>Ecdysozoa</taxon>
        <taxon>Nematoda</taxon>
        <taxon>Chromadorea</taxon>
        <taxon>Rhabditida</taxon>
        <taxon>Tylenchina</taxon>
        <taxon>Panagrolaimomorpha</taxon>
        <taxon>Strongyloidoidea</taxon>
        <taxon>Steinernematidae</taxon>
        <taxon>Steinernema</taxon>
    </lineage>
</organism>
<feature type="domain" description="C2H2-type" evidence="9">
    <location>
        <begin position="415"/>
        <end position="445"/>
    </location>
</feature>
<feature type="compositionally biased region" description="Polar residues" evidence="8">
    <location>
        <begin position="42"/>
        <end position="60"/>
    </location>
</feature>
<dbReference type="SMART" id="SM00355">
    <property type="entry name" value="ZnF_C2H2"/>
    <property type="match status" value="3"/>
</dbReference>
<dbReference type="PROSITE" id="PS50157">
    <property type="entry name" value="ZINC_FINGER_C2H2_2"/>
    <property type="match status" value="1"/>
</dbReference>
<dbReference type="Proteomes" id="UP000298663">
    <property type="component" value="Unassembled WGS sequence"/>
</dbReference>
<keyword evidence="11" id="KW-1185">Reference proteome</keyword>
<evidence type="ECO:0000256" key="8">
    <source>
        <dbReference type="SAM" id="MobiDB-lite"/>
    </source>
</evidence>
<comment type="caution">
    <text evidence="10">The sequence shown here is derived from an EMBL/GenBank/DDBJ whole genome shotgun (WGS) entry which is preliminary data.</text>
</comment>
<feature type="region of interest" description="Disordered" evidence="8">
    <location>
        <begin position="1"/>
        <end position="66"/>
    </location>
</feature>
<accession>A0A4U5P9J0</accession>
<feature type="region of interest" description="Disordered" evidence="8">
    <location>
        <begin position="289"/>
        <end position="360"/>
    </location>
</feature>
<comment type="subcellular location">
    <subcellularLocation>
        <location evidence="1">Nucleus</location>
    </subcellularLocation>
</comment>
<evidence type="ECO:0000256" key="1">
    <source>
        <dbReference type="ARBA" id="ARBA00004123"/>
    </source>
</evidence>
<dbReference type="InterPro" id="IPR050888">
    <property type="entry name" value="ZnF_C2H2-type_TF"/>
</dbReference>
<dbReference type="GO" id="GO:0005634">
    <property type="term" value="C:nucleus"/>
    <property type="evidence" value="ECO:0007669"/>
    <property type="project" value="UniProtKB-SubCell"/>
</dbReference>
<dbReference type="Gene3D" id="3.30.160.60">
    <property type="entry name" value="Classic Zinc Finger"/>
    <property type="match status" value="1"/>
</dbReference>
<keyword evidence="3" id="KW-0677">Repeat</keyword>
<evidence type="ECO:0000256" key="3">
    <source>
        <dbReference type="ARBA" id="ARBA00022737"/>
    </source>
</evidence>
<keyword evidence="6" id="KW-0539">Nucleus</keyword>
<reference evidence="10 11" key="1">
    <citation type="journal article" date="2015" name="Genome Biol.">
        <title>Comparative genomics of Steinernema reveals deeply conserved gene regulatory networks.</title>
        <authorList>
            <person name="Dillman A.R."/>
            <person name="Macchietto M."/>
            <person name="Porter C.F."/>
            <person name="Rogers A."/>
            <person name="Williams B."/>
            <person name="Antoshechkin I."/>
            <person name="Lee M.M."/>
            <person name="Goodwin Z."/>
            <person name="Lu X."/>
            <person name="Lewis E.E."/>
            <person name="Goodrich-Blair H."/>
            <person name="Stock S.P."/>
            <person name="Adams B.J."/>
            <person name="Sternberg P.W."/>
            <person name="Mortazavi A."/>
        </authorList>
    </citation>
    <scope>NUCLEOTIDE SEQUENCE [LARGE SCALE GENOMIC DNA]</scope>
    <source>
        <strain evidence="10 11">ALL</strain>
    </source>
</reference>
<dbReference type="EMBL" id="AZBU02000002">
    <property type="protein sequence ID" value="TKR92938.1"/>
    <property type="molecule type" value="Genomic_DNA"/>
</dbReference>
<evidence type="ECO:0000256" key="7">
    <source>
        <dbReference type="PROSITE-ProRule" id="PRU00042"/>
    </source>
</evidence>
<keyword evidence="2" id="KW-0479">Metal-binding</keyword>
<proteinExistence type="predicted"/>
<evidence type="ECO:0000256" key="4">
    <source>
        <dbReference type="ARBA" id="ARBA00022771"/>
    </source>
</evidence>
<evidence type="ECO:0000313" key="10">
    <source>
        <dbReference type="EMBL" id="TKR92938.1"/>
    </source>
</evidence>
<name>A0A4U5P9J0_STECR</name>
<evidence type="ECO:0000313" key="11">
    <source>
        <dbReference type="Proteomes" id="UP000298663"/>
    </source>
</evidence>
<evidence type="ECO:0000259" key="9">
    <source>
        <dbReference type="PROSITE" id="PS50157"/>
    </source>
</evidence>
<dbReference type="STRING" id="34508.A0A4U5P9J0"/>
<evidence type="ECO:0000256" key="5">
    <source>
        <dbReference type="ARBA" id="ARBA00022833"/>
    </source>
</evidence>
<evidence type="ECO:0000256" key="6">
    <source>
        <dbReference type="ARBA" id="ARBA00023242"/>
    </source>
</evidence>
<dbReference type="OrthoDB" id="6077919at2759"/>
<feature type="compositionally biased region" description="Low complexity" evidence="8">
    <location>
        <begin position="328"/>
        <end position="343"/>
    </location>
</feature>
<protein>
    <recommendedName>
        <fullName evidence="9">C2H2-type domain-containing protein</fullName>
    </recommendedName>
</protein>
<feature type="compositionally biased region" description="Low complexity" evidence="8">
    <location>
        <begin position="16"/>
        <end position="30"/>
    </location>
</feature>
<dbReference type="InterPro" id="IPR013087">
    <property type="entry name" value="Znf_C2H2_type"/>
</dbReference>
<dbReference type="PANTHER" id="PTHR24406">
    <property type="entry name" value="TRANSCRIPTIONAL REPRESSOR CTCFL-RELATED"/>
    <property type="match status" value="1"/>
</dbReference>
<keyword evidence="4 7" id="KW-0863">Zinc-finger</keyword>
<evidence type="ECO:0000256" key="2">
    <source>
        <dbReference type="ARBA" id="ARBA00022723"/>
    </source>
</evidence>
<sequence length="519" mass="57019">MHHSHSRRKQNRPNRATVTSSTSSPSAATAFPRNLSEDDFEVSSSTPQLFDSSPLPSGTTLGPFPVRPATLEDSPKFIFKVHDFAQQTFAFTLLGPEAQLLKRISAAPTPSEANAAVTPVSADGRQLGLQVLVTKPAALSDLRAIYIEKPSVPKKFPCGLCNKALFSTMENLKNHQQSYCQPAQPTVIASSQFPNLLTHFMRPPNLPILLPVAFHNHENPALVQLIGNPQIFLPVAVHPRPVQFSSTPLVLDRDMCQNLQVPQSLTLGNNEALNLEIVVAGTNGVIATEEKPAPEAEIVEPNPKRPKQEEPSAESDPLPLDLSRKSSRPNSSAANSVASQNKAPSPMKIRAPVAVKSKPVDSKAAAASTEKPFVCDCGVAFTNKEILLGHRKFYCKNGPGANEPPREPLRKSVSYACPRQACTFEGSSNTQLQTHIRQIHNNIRGYMCKFCGYRGQSLRGMRSHLKDHEHLSSESQNENEFILEITKETNTFVCPQCKLEIPTIFQLKHKCPERERTDS</sequence>
<gene>
    <name evidence="10" type="ORF">L596_007490</name>
</gene>
<dbReference type="AlphaFoldDB" id="A0A4U5P9J0"/>
<reference evidence="10 11" key="2">
    <citation type="journal article" date="2019" name="G3 (Bethesda)">
        <title>Hybrid Assembly of the Genome of the Entomopathogenic Nematode Steinernema carpocapsae Identifies the X-Chromosome.</title>
        <authorList>
            <person name="Serra L."/>
            <person name="Macchietto M."/>
            <person name="Macias-Munoz A."/>
            <person name="McGill C.J."/>
            <person name="Rodriguez I.M."/>
            <person name="Rodriguez B."/>
            <person name="Murad R."/>
            <person name="Mortazavi A."/>
        </authorList>
    </citation>
    <scope>NUCLEOTIDE SEQUENCE [LARGE SCALE GENOMIC DNA]</scope>
    <source>
        <strain evidence="10 11">ALL</strain>
    </source>
</reference>
<dbReference type="GO" id="GO:0008270">
    <property type="term" value="F:zinc ion binding"/>
    <property type="evidence" value="ECO:0007669"/>
    <property type="project" value="UniProtKB-KW"/>
</dbReference>